<dbReference type="GO" id="GO:0005829">
    <property type="term" value="C:cytosol"/>
    <property type="evidence" value="ECO:0007669"/>
    <property type="project" value="TreeGrafter"/>
</dbReference>
<dbReference type="GO" id="GO:0016887">
    <property type="term" value="F:ATP hydrolysis activity"/>
    <property type="evidence" value="ECO:0007669"/>
    <property type="project" value="TreeGrafter"/>
</dbReference>
<dbReference type="SUPFAM" id="SSF52172">
    <property type="entry name" value="CheY-like"/>
    <property type="match status" value="1"/>
</dbReference>
<dbReference type="EMBL" id="SJZB01000013">
    <property type="protein sequence ID" value="TCJ17977.1"/>
    <property type="molecule type" value="Genomic_DNA"/>
</dbReference>
<reference evidence="2 3" key="1">
    <citation type="submission" date="2019-03" db="EMBL/GenBank/DDBJ databases">
        <title>Genome sequence of Thiobacillaceae bacterium LSR1, a sulfur-oxidizing bacterium isolated from freshwater sediment.</title>
        <authorList>
            <person name="Li S."/>
        </authorList>
    </citation>
    <scope>NUCLEOTIDE SEQUENCE [LARGE SCALE GENOMIC DNA]</scope>
    <source>
        <strain evidence="2 3">LSR1</strain>
    </source>
</reference>
<feature type="domain" description="Pilus assembly protein TadZ N-terminal" evidence="1">
    <location>
        <begin position="4"/>
        <end position="106"/>
    </location>
</feature>
<dbReference type="Pfam" id="PF16968">
    <property type="entry name" value="TadZ_N"/>
    <property type="match status" value="1"/>
</dbReference>
<dbReference type="GO" id="GO:0005524">
    <property type="term" value="F:ATP binding"/>
    <property type="evidence" value="ECO:0007669"/>
    <property type="project" value="TreeGrafter"/>
</dbReference>
<gene>
    <name evidence="2" type="ORF">EZJ19_03470</name>
</gene>
<sequence length="394" mass="43323">MVEKRFIVVTDNETRFNELNDALKSIGTSVWLHWNTDLLAQLVGSLGTDIIFIDFIGDNAEKAAELTRSLLVVYPRLWVVGFAHRADSGLILEAMRAGARDFVELQSPMDAMRTVKSILEQSPSLPAQPSGKMITMLGARPGVGTTTAAMHLSLLLKQEYLPDQPVLLLDFGYPSGDAALYLDTKVAFNFCDAVRSLRRFDQALLNTAFAHHKSGLAIMSLPQNLAELRDITPTDAMTMLSLLKSYFKVVVVDLGGFAGLDLLLYALGISDHVHLVCEQTIPSVYSARQMLGNLRDRGFDAERIGMLTGKYDTRIDMAPAQIAENLQIRLDGHLPQRTEKMIACANIGKPLLEVAPNDPYLNALRGIATTLTGVTGVRNPAQNMSVLRKMFSYA</sequence>
<evidence type="ECO:0000259" key="1">
    <source>
        <dbReference type="Pfam" id="PF16968"/>
    </source>
</evidence>
<accession>A0A4R1BKZ8</accession>
<dbReference type="Proteomes" id="UP000295443">
    <property type="component" value="Unassembled WGS sequence"/>
</dbReference>
<keyword evidence="3" id="KW-1185">Reference proteome</keyword>
<evidence type="ECO:0000313" key="3">
    <source>
        <dbReference type="Proteomes" id="UP000295443"/>
    </source>
</evidence>
<dbReference type="PANTHER" id="PTHR43384">
    <property type="entry name" value="SEPTUM SITE-DETERMINING PROTEIN MIND HOMOLOG, CHLOROPLASTIC-RELATED"/>
    <property type="match status" value="1"/>
</dbReference>
<dbReference type="RefSeq" id="WP_131444896.1">
    <property type="nucleotide sequence ID" value="NZ_SJZB01000013.1"/>
</dbReference>
<comment type="caution">
    <text evidence="2">The sequence shown here is derived from an EMBL/GenBank/DDBJ whole genome shotgun (WGS) entry which is preliminary data.</text>
</comment>
<dbReference type="AlphaFoldDB" id="A0A4R1BKZ8"/>
<dbReference type="InterPro" id="IPR031580">
    <property type="entry name" value="TadZ_N"/>
</dbReference>
<dbReference type="InterPro" id="IPR050625">
    <property type="entry name" value="ParA/MinD_ATPase"/>
</dbReference>
<dbReference type="SUPFAM" id="SSF52540">
    <property type="entry name" value="P-loop containing nucleoside triphosphate hydrolases"/>
    <property type="match status" value="1"/>
</dbReference>
<dbReference type="InterPro" id="IPR011006">
    <property type="entry name" value="CheY-like_superfamily"/>
</dbReference>
<organism evidence="2 3">
    <name type="scientific">Parasulfuritortus cantonensis</name>
    <dbReference type="NCBI Taxonomy" id="2528202"/>
    <lineage>
        <taxon>Bacteria</taxon>
        <taxon>Pseudomonadati</taxon>
        <taxon>Pseudomonadota</taxon>
        <taxon>Betaproteobacteria</taxon>
        <taxon>Nitrosomonadales</taxon>
        <taxon>Thiobacillaceae</taxon>
        <taxon>Parasulfuritortus</taxon>
    </lineage>
</organism>
<name>A0A4R1BKZ8_9PROT</name>
<dbReference type="Gene3D" id="3.40.50.2300">
    <property type="match status" value="1"/>
</dbReference>
<protein>
    <recommendedName>
        <fullName evidence="1">Pilus assembly protein TadZ N-terminal domain-containing protein</fullName>
    </recommendedName>
</protein>
<dbReference type="OrthoDB" id="8531995at2"/>
<dbReference type="Gene3D" id="3.40.50.300">
    <property type="entry name" value="P-loop containing nucleotide triphosphate hydrolases"/>
    <property type="match status" value="1"/>
</dbReference>
<dbReference type="GO" id="GO:0009898">
    <property type="term" value="C:cytoplasmic side of plasma membrane"/>
    <property type="evidence" value="ECO:0007669"/>
    <property type="project" value="TreeGrafter"/>
</dbReference>
<proteinExistence type="predicted"/>
<evidence type="ECO:0000313" key="2">
    <source>
        <dbReference type="EMBL" id="TCJ17977.1"/>
    </source>
</evidence>
<dbReference type="PANTHER" id="PTHR43384:SF13">
    <property type="entry name" value="SLR0110 PROTEIN"/>
    <property type="match status" value="1"/>
</dbReference>
<dbReference type="InterPro" id="IPR027417">
    <property type="entry name" value="P-loop_NTPase"/>
</dbReference>
<dbReference type="GO" id="GO:0051782">
    <property type="term" value="P:negative regulation of cell division"/>
    <property type="evidence" value="ECO:0007669"/>
    <property type="project" value="TreeGrafter"/>
</dbReference>